<dbReference type="RefSeq" id="WP_071613144.1">
    <property type="nucleotide sequence ID" value="NZ_CP015756.1"/>
</dbReference>
<reference evidence="3" key="1">
    <citation type="journal article" date="2016" name="Front. Microbiol.">
        <title>Complete Genome Sequence of Clostridium estertheticum DSM 8809, a Microbe Identified in Spoiled Vacuum Packed Beef.</title>
        <authorList>
            <person name="Yu Z."/>
            <person name="Gunn L."/>
            <person name="Brennan E."/>
            <person name="Reid R."/>
            <person name="Wall P.G."/>
            <person name="Gaora O.P."/>
            <person name="Hurley D."/>
            <person name="Bolton D."/>
            <person name="Fanning S."/>
        </authorList>
    </citation>
    <scope>NUCLEOTIDE SEQUENCE [LARGE SCALE GENOMIC DNA]</scope>
    <source>
        <strain evidence="3">DSM 8809</strain>
    </source>
</reference>
<gene>
    <name evidence="2" type="ORF">A7L45_12620</name>
</gene>
<protein>
    <recommendedName>
        <fullName evidence="1">DUF1737 domain-containing protein</fullName>
    </recommendedName>
</protein>
<evidence type="ECO:0000313" key="3">
    <source>
        <dbReference type="Proteomes" id="UP000182569"/>
    </source>
</evidence>
<evidence type="ECO:0000259" key="1">
    <source>
        <dbReference type="Pfam" id="PF08410"/>
    </source>
</evidence>
<keyword evidence="3" id="KW-1185">Reference proteome</keyword>
<dbReference type="Proteomes" id="UP000182569">
    <property type="component" value="Chromosome"/>
</dbReference>
<dbReference type="KEGG" id="ceu:A7L45_12620"/>
<organism evidence="2 3">
    <name type="scientific">Clostridium estertheticum subsp. estertheticum</name>
    <dbReference type="NCBI Taxonomy" id="1552"/>
    <lineage>
        <taxon>Bacteria</taxon>
        <taxon>Bacillati</taxon>
        <taxon>Bacillota</taxon>
        <taxon>Clostridia</taxon>
        <taxon>Eubacteriales</taxon>
        <taxon>Clostridiaceae</taxon>
        <taxon>Clostridium</taxon>
    </lineage>
</organism>
<dbReference type="Pfam" id="PF08410">
    <property type="entry name" value="DUF1737"/>
    <property type="match status" value="1"/>
</dbReference>
<dbReference type="InterPro" id="IPR013619">
    <property type="entry name" value="DUF1737"/>
</dbReference>
<proteinExistence type="predicted"/>
<evidence type="ECO:0000313" key="2">
    <source>
        <dbReference type="EMBL" id="APC40852.1"/>
    </source>
</evidence>
<accession>A0A1J0GHH6</accession>
<feature type="domain" description="DUF1737" evidence="1">
    <location>
        <begin position="5"/>
        <end position="52"/>
    </location>
</feature>
<dbReference type="AlphaFoldDB" id="A0A1J0GHH6"/>
<dbReference type="OrthoDB" id="9809803at2"/>
<sequence>MENKLKYRLITGKDDANFCKKISELLNEGYKLYEAPSCTFNGQDVIVAQALILNECDNLDIGFKRTVK</sequence>
<name>A0A1J0GHH6_9CLOT</name>
<dbReference type="EMBL" id="CP015756">
    <property type="protein sequence ID" value="APC40852.1"/>
    <property type="molecule type" value="Genomic_DNA"/>
</dbReference>
<dbReference type="STRING" id="1552.A7L45_12620"/>